<dbReference type="OrthoDB" id="61280at2759"/>
<evidence type="ECO:0000256" key="1">
    <source>
        <dbReference type="SAM" id="MobiDB-lite"/>
    </source>
</evidence>
<name>A0A8K1CHF5_PYTOL</name>
<feature type="compositionally biased region" description="Basic and acidic residues" evidence="1">
    <location>
        <begin position="231"/>
        <end position="251"/>
    </location>
</feature>
<feature type="region of interest" description="Disordered" evidence="1">
    <location>
        <begin position="222"/>
        <end position="251"/>
    </location>
</feature>
<reference evidence="2" key="1">
    <citation type="submission" date="2019-03" db="EMBL/GenBank/DDBJ databases">
        <title>Long read genome sequence of the mycoparasitic Pythium oligandrum ATCC 38472 isolated from sugarbeet rhizosphere.</title>
        <authorList>
            <person name="Gaulin E."/>
        </authorList>
    </citation>
    <scope>NUCLEOTIDE SEQUENCE</scope>
    <source>
        <strain evidence="2">ATCC 38472_TT</strain>
    </source>
</reference>
<keyword evidence="3" id="KW-1185">Reference proteome</keyword>
<proteinExistence type="predicted"/>
<sequence>MTSAFAGYNKNNGKGTLVGNWVEEEALRSATGFARRKVPLSVHEPESNASKWESTHNRVLLHAKENGQATFETTNQARTNYGDGVIRVAPGPRSSSRETELMEKARQLRQEELTHKQREEERERQHLIAAPTSHVVYQAPDNATLLASARVPRGRNGARVVDTTVQHLTRAEVDSLDTMKLNVLQQATTYTQGVAVTRYSHALTTGVGVDFCTTTSDSTNPFGRSSTFSNDIRDPTKRHGEAMEPGSDKDERIGMSVHQRSGFIRLLHMLRQDASRLPRLTDRLLRVADGDYVELPVFRAALADSNETSLALTEREAIHIFMHFDLDHIGTIRLSDFLAFCHNPPAL</sequence>
<organism evidence="2 3">
    <name type="scientific">Pythium oligandrum</name>
    <name type="common">Mycoparasitic fungus</name>
    <dbReference type="NCBI Taxonomy" id="41045"/>
    <lineage>
        <taxon>Eukaryota</taxon>
        <taxon>Sar</taxon>
        <taxon>Stramenopiles</taxon>
        <taxon>Oomycota</taxon>
        <taxon>Peronosporomycetes</taxon>
        <taxon>Pythiales</taxon>
        <taxon>Pythiaceae</taxon>
        <taxon>Pythium</taxon>
    </lineage>
</organism>
<evidence type="ECO:0000313" key="2">
    <source>
        <dbReference type="EMBL" id="TMW63048.1"/>
    </source>
</evidence>
<accession>A0A8K1CHF5</accession>
<dbReference type="AlphaFoldDB" id="A0A8K1CHF5"/>
<protein>
    <submittedName>
        <fullName evidence="2">Uncharacterized protein</fullName>
    </submittedName>
</protein>
<evidence type="ECO:0000313" key="3">
    <source>
        <dbReference type="Proteomes" id="UP000794436"/>
    </source>
</evidence>
<dbReference type="EMBL" id="SPLM01000073">
    <property type="protein sequence ID" value="TMW63048.1"/>
    <property type="molecule type" value="Genomic_DNA"/>
</dbReference>
<gene>
    <name evidence="2" type="ORF">Poli38472_005666</name>
</gene>
<dbReference type="Proteomes" id="UP000794436">
    <property type="component" value="Unassembled WGS sequence"/>
</dbReference>
<comment type="caution">
    <text evidence="2">The sequence shown here is derived from an EMBL/GenBank/DDBJ whole genome shotgun (WGS) entry which is preliminary data.</text>
</comment>